<organism evidence="1 2">
    <name type="scientific">Bifidobacterium pseudocatenulatum DSM 20438 = JCM 1200 = LMG 10505</name>
    <dbReference type="NCBI Taxonomy" id="547043"/>
    <lineage>
        <taxon>Bacteria</taxon>
        <taxon>Bacillati</taxon>
        <taxon>Actinomycetota</taxon>
        <taxon>Actinomycetes</taxon>
        <taxon>Bifidobacteriales</taxon>
        <taxon>Bifidobacteriaceae</taxon>
        <taxon>Bifidobacterium</taxon>
    </lineage>
</organism>
<dbReference type="EMBL" id="ABXX02000001">
    <property type="protein sequence ID" value="EEG71608.1"/>
    <property type="molecule type" value="Genomic_DNA"/>
</dbReference>
<evidence type="ECO:0000313" key="1">
    <source>
        <dbReference type="EMBL" id="EEG71608.1"/>
    </source>
</evidence>
<dbReference type="Proteomes" id="UP000003875">
    <property type="component" value="Unassembled WGS sequence"/>
</dbReference>
<dbReference type="AlphaFoldDB" id="C0BQ45"/>
<sequence>MAFGRIRSPLYANSLTNELYWCVYHFHNVVGGTPEAMKHQNT</sequence>
<reference evidence="1 2" key="2">
    <citation type="submission" date="2009-02" db="EMBL/GenBank/DDBJ databases">
        <authorList>
            <person name="Fulton L."/>
            <person name="Clifton S."/>
            <person name="Fulton B."/>
            <person name="Xu J."/>
            <person name="Minx P."/>
            <person name="Pepin K.H."/>
            <person name="Johnson M."/>
            <person name="Bhonagiri V."/>
            <person name="Nash W.E."/>
            <person name="Mardis E.R."/>
            <person name="Wilson R.K."/>
        </authorList>
    </citation>
    <scope>NUCLEOTIDE SEQUENCE [LARGE SCALE GENOMIC DNA]</scope>
    <source>
        <strain evidence="1 2">DSM 20438</strain>
    </source>
</reference>
<accession>C0BQ45</accession>
<protein>
    <submittedName>
        <fullName evidence="1">Uncharacterized protein</fullName>
    </submittedName>
</protein>
<name>C0BQ45_BIFPS</name>
<reference evidence="1 2" key="1">
    <citation type="submission" date="2009-02" db="EMBL/GenBank/DDBJ databases">
        <title>Draft genome sequence of Bifidobacterium pseudocatenulatum (DSM 20438).</title>
        <authorList>
            <person name="Sudarsanam P."/>
            <person name="Ley R."/>
            <person name="Guruge J."/>
            <person name="Turnbaugh P.J."/>
            <person name="Mahowald M."/>
            <person name="Liep D."/>
            <person name="Gordon J."/>
        </authorList>
    </citation>
    <scope>NUCLEOTIDE SEQUENCE [LARGE SCALE GENOMIC DNA]</scope>
    <source>
        <strain evidence="1 2">DSM 20438</strain>
    </source>
</reference>
<gene>
    <name evidence="1" type="ORF">BIFPSEUDO_02485</name>
</gene>
<proteinExistence type="predicted"/>
<comment type="caution">
    <text evidence="1">The sequence shown here is derived from an EMBL/GenBank/DDBJ whole genome shotgun (WGS) entry which is preliminary data.</text>
</comment>
<evidence type="ECO:0000313" key="2">
    <source>
        <dbReference type="Proteomes" id="UP000003875"/>
    </source>
</evidence>